<keyword evidence="3" id="KW-1185">Reference proteome</keyword>
<dbReference type="Pfam" id="PF05050">
    <property type="entry name" value="Methyltransf_21"/>
    <property type="match status" value="1"/>
</dbReference>
<dbReference type="GO" id="GO:0008168">
    <property type="term" value="F:methyltransferase activity"/>
    <property type="evidence" value="ECO:0007669"/>
    <property type="project" value="UniProtKB-KW"/>
</dbReference>
<keyword evidence="2" id="KW-0808">Transferase</keyword>
<gene>
    <name evidence="2" type="ORF">SAMN05444851_3272</name>
</gene>
<proteinExistence type="predicted"/>
<dbReference type="AlphaFoldDB" id="A0A1I0R9A5"/>
<dbReference type="InterPro" id="IPR029063">
    <property type="entry name" value="SAM-dependent_MTases_sf"/>
</dbReference>
<sequence>MNSWSETDSTEQVCKADDFWLDGEHCDAVFVRRSDILLVTFDNLASIDERPEQRPWPAWLASRAKALNYSILGIQTHEKDWYRQPDTEKRLSDLQNSGFFKPFKHILFVGTSMGGFAALCYAGLVPGARVLAFSPQSTLNRQIAPFERRYPYPYRKFDWESPAYLDAANHVGQIASGHIFYDPKVSEDKQHAQRLGTPNLKDFAIPYAGHTLIRVLVKSGAFDHLLATYPATGKLDARFFELLKNKRANPKWAKPFLNDLRKRRSTRCVRHTCEVFAKKYGLQYARRLLRQGQAVGIDAPRPVDWAAPEAEIRRHIPVFINSFNQLTYLRDTVNWFAKHGFGNVTVLDNQSDYPPLLDYLKSDAFREKARLHALGDNLGPRKALTLAAQDPVTDQGFIFTDPDLLLPDAPAPDMLKAMHRIGTQHGFAKVGLALSVDPDIVDLDLVTYNTRTVGQVELKYWRDSVEDQVYRATTDTTFFLYVPQEGGAARFVDLGDKQPRIPALRVGRPDFVAIHRPWMRNDTVDPAEMAYYFKSVSRHSTYVVAQKKDAARRQAEIPQWKVDRALLQTAIQTLADSLNQNVTLIQIGANDGKMADPVFPFIARGHWRGLMVEPHPTYFSDLQDRHKDRPELKLFNTAVSSDVGSFELFHLNEAARDRYPRGIRGCASLDRGRMLDALARGSRRKGIQMRKDDIASTVVQTQRLDALLLQAGLDQADLLVIDVEGHELSVLSSVDLARLDLKMAIVECNGQNAHEEQGIARHLARGGLSVYRVGDDLLGLHPDTMTTELRTELAQAGASAIAPILVAEGNTP</sequence>
<evidence type="ECO:0000313" key="3">
    <source>
        <dbReference type="Proteomes" id="UP000199650"/>
    </source>
</evidence>
<reference evidence="2 3" key="1">
    <citation type="submission" date="2016-10" db="EMBL/GenBank/DDBJ databases">
        <authorList>
            <person name="de Groot N.N."/>
        </authorList>
    </citation>
    <scope>NUCLEOTIDE SEQUENCE [LARGE SCALE GENOMIC DNA]</scope>
    <source>
        <strain evidence="2 3">DSM 29439</strain>
    </source>
</reference>
<feature type="domain" description="Methyltransferase FkbM" evidence="1">
    <location>
        <begin position="586"/>
        <end position="784"/>
    </location>
</feature>
<evidence type="ECO:0000313" key="2">
    <source>
        <dbReference type="EMBL" id="SEW37381.1"/>
    </source>
</evidence>
<dbReference type="EMBL" id="FOJB01000003">
    <property type="protein sequence ID" value="SEW37381.1"/>
    <property type="molecule type" value="Genomic_DNA"/>
</dbReference>
<dbReference type="GO" id="GO:0005737">
    <property type="term" value="C:cytoplasm"/>
    <property type="evidence" value="ECO:0007669"/>
    <property type="project" value="GOC"/>
</dbReference>
<organism evidence="2 3">
    <name type="scientific">Aliiroseovarius sediminilitoris</name>
    <dbReference type="NCBI Taxonomy" id="1173584"/>
    <lineage>
        <taxon>Bacteria</taxon>
        <taxon>Pseudomonadati</taxon>
        <taxon>Pseudomonadota</taxon>
        <taxon>Alphaproteobacteria</taxon>
        <taxon>Rhodobacterales</taxon>
        <taxon>Paracoccaceae</taxon>
        <taxon>Aliiroseovarius</taxon>
    </lineage>
</organism>
<accession>A0A1I0R9A5</accession>
<dbReference type="SUPFAM" id="SSF53335">
    <property type="entry name" value="S-adenosyl-L-methionine-dependent methyltransferases"/>
    <property type="match status" value="1"/>
</dbReference>
<dbReference type="GO" id="GO:0032259">
    <property type="term" value="P:methylation"/>
    <property type="evidence" value="ECO:0007669"/>
    <property type="project" value="UniProtKB-KW"/>
</dbReference>
<dbReference type="InterPro" id="IPR053202">
    <property type="entry name" value="EGF_Rcpt_Signaling_Reg"/>
</dbReference>
<dbReference type="PANTHER" id="PTHR34009:SF2">
    <property type="entry name" value="PROTEIN STAR"/>
    <property type="match status" value="1"/>
</dbReference>
<dbReference type="InterPro" id="IPR006342">
    <property type="entry name" value="FkbM_mtfrase"/>
</dbReference>
<dbReference type="SUPFAM" id="SSF53474">
    <property type="entry name" value="alpha/beta-Hydrolases"/>
    <property type="match status" value="1"/>
</dbReference>
<dbReference type="PANTHER" id="PTHR34009">
    <property type="entry name" value="PROTEIN STAR"/>
    <property type="match status" value="1"/>
</dbReference>
<evidence type="ECO:0000259" key="1">
    <source>
        <dbReference type="Pfam" id="PF05050"/>
    </source>
</evidence>
<dbReference type="STRING" id="1173584.SAMN05444851_3272"/>
<dbReference type="Gene3D" id="3.40.50.150">
    <property type="entry name" value="Vaccinia Virus protein VP39"/>
    <property type="match status" value="1"/>
</dbReference>
<dbReference type="RefSeq" id="WP_091433332.1">
    <property type="nucleotide sequence ID" value="NZ_FOJB01000003.1"/>
</dbReference>
<keyword evidence="2" id="KW-0489">Methyltransferase</keyword>
<dbReference type="Proteomes" id="UP000199650">
    <property type="component" value="Unassembled WGS sequence"/>
</dbReference>
<dbReference type="GO" id="GO:0016197">
    <property type="term" value="P:endosomal transport"/>
    <property type="evidence" value="ECO:0007669"/>
    <property type="project" value="TreeGrafter"/>
</dbReference>
<name>A0A1I0R9A5_9RHOB</name>
<dbReference type="GO" id="GO:0005886">
    <property type="term" value="C:plasma membrane"/>
    <property type="evidence" value="ECO:0007669"/>
    <property type="project" value="TreeGrafter"/>
</dbReference>
<dbReference type="NCBIfam" id="TIGR01444">
    <property type="entry name" value="fkbM_fam"/>
    <property type="match status" value="1"/>
</dbReference>
<dbReference type="InterPro" id="IPR029058">
    <property type="entry name" value="AB_hydrolase_fold"/>
</dbReference>
<dbReference type="GO" id="GO:0006888">
    <property type="term" value="P:endoplasmic reticulum to Golgi vesicle-mediated transport"/>
    <property type="evidence" value="ECO:0007669"/>
    <property type="project" value="TreeGrafter"/>
</dbReference>
<protein>
    <submittedName>
        <fullName evidence="2">Methyltransferase, FkbM family</fullName>
    </submittedName>
</protein>
<dbReference type="OrthoDB" id="9814604at2"/>